<dbReference type="Proteomes" id="UP000198748">
    <property type="component" value="Unassembled WGS sequence"/>
</dbReference>
<dbReference type="EMBL" id="FNAN01000006">
    <property type="protein sequence ID" value="SDE62309.1"/>
    <property type="molecule type" value="Genomic_DNA"/>
</dbReference>
<gene>
    <name evidence="2" type="ORF">SAMN04487996_10648</name>
</gene>
<evidence type="ECO:0000313" key="2">
    <source>
        <dbReference type="EMBL" id="SDE62309.1"/>
    </source>
</evidence>
<keyword evidence="3" id="KW-1185">Reference proteome</keyword>
<protein>
    <recommendedName>
        <fullName evidence="1">DUF6922 domain-containing protein</fullName>
    </recommendedName>
</protein>
<proteinExistence type="predicted"/>
<dbReference type="AlphaFoldDB" id="A0A1G7EF69"/>
<dbReference type="Pfam" id="PF21956">
    <property type="entry name" value="DUF6922"/>
    <property type="match status" value="1"/>
</dbReference>
<sequence>MIMQQPTTLEKPDFGPKWFWDLDYEKIDWQASYKTVIARIIERGKEEQWQELVRFYGLQKVVDTLKNEIVFLPDYAIEEACTYFPIKKEEMLCYTKKQSRPAHWL</sequence>
<evidence type="ECO:0000259" key="1">
    <source>
        <dbReference type="Pfam" id="PF21956"/>
    </source>
</evidence>
<evidence type="ECO:0000313" key="3">
    <source>
        <dbReference type="Proteomes" id="UP000198748"/>
    </source>
</evidence>
<dbReference type="STRING" id="659014.SAMN04487996_10648"/>
<feature type="domain" description="DUF6922" evidence="1">
    <location>
        <begin position="16"/>
        <end position="64"/>
    </location>
</feature>
<reference evidence="3" key="1">
    <citation type="submission" date="2016-10" db="EMBL/GenBank/DDBJ databases">
        <authorList>
            <person name="Varghese N."/>
            <person name="Submissions S."/>
        </authorList>
    </citation>
    <scope>NUCLEOTIDE SEQUENCE [LARGE SCALE GENOMIC DNA]</scope>
    <source>
        <strain evidence="3">DSM 25329</strain>
    </source>
</reference>
<accession>A0A1G7EF69</accession>
<organism evidence="2 3">
    <name type="scientific">Dyadobacter soli</name>
    <dbReference type="NCBI Taxonomy" id="659014"/>
    <lineage>
        <taxon>Bacteria</taxon>
        <taxon>Pseudomonadati</taxon>
        <taxon>Bacteroidota</taxon>
        <taxon>Cytophagia</taxon>
        <taxon>Cytophagales</taxon>
        <taxon>Spirosomataceae</taxon>
        <taxon>Dyadobacter</taxon>
    </lineage>
</organism>
<name>A0A1G7EF69_9BACT</name>
<dbReference type="InterPro" id="IPR053830">
    <property type="entry name" value="DUF6922"/>
</dbReference>